<dbReference type="PROSITE" id="PS00101">
    <property type="entry name" value="HEXAPEP_TRANSFERASES"/>
    <property type="match status" value="1"/>
</dbReference>
<reference evidence="7" key="1">
    <citation type="submission" date="2016-06" db="EMBL/GenBank/DDBJ databases">
        <authorList>
            <person name="Varghese N."/>
            <person name="Submissions Spin"/>
        </authorList>
    </citation>
    <scope>NUCLEOTIDE SEQUENCE [LARGE SCALE GENOMIC DNA]</scope>
    <source>
        <strain evidence="7">DSM 44830</strain>
    </source>
</reference>
<keyword evidence="7" id="KW-1185">Reference proteome</keyword>
<feature type="binding site" evidence="4">
    <location>
        <position position="79"/>
    </location>
    <ligand>
        <name>substrate</name>
    </ligand>
</feature>
<dbReference type="InterPro" id="IPR020019">
    <property type="entry name" value="AcTrfase_PglD-like"/>
</dbReference>
<keyword evidence="6" id="KW-0012">Acyltransferase</keyword>
<name>A0A1C4Z9A2_9ACTN</name>
<dbReference type="STRING" id="262898.GA0070564_105208"/>
<dbReference type="Gene3D" id="3.40.50.20">
    <property type="match status" value="1"/>
</dbReference>
<dbReference type="RefSeq" id="WP_091609877.1">
    <property type="nucleotide sequence ID" value="NZ_FMCX01000005.1"/>
</dbReference>
<proteinExistence type="predicted"/>
<evidence type="ECO:0000256" key="3">
    <source>
        <dbReference type="PIRSR" id="PIRSR620019-1"/>
    </source>
</evidence>
<gene>
    <name evidence="6" type="ORF">GA0070564_105208</name>
</gene>
<evidence type="ECO:0000256" key="2">
    <source>
        <dbReference type="ARBA" id="ARBA00022737"/>
    </source>
</evidence>
<dbReference type="InterPro" id="IPR018357">
    <property type="entry name" value="Hexapep_transf_CS"/>
</dbReference>
<evidence type="ECO:0000313" key="7">
    <source>
        <dbReference type="Proteomes" id="UP000199504"/>
    </source>
</evidence>
<protein>
    <submittedName>
        <fullName evidence="6">Sugar O-acyltransferase, sialic acid O-acetyltransferase NeuD family</fullName>
    </submittedName>
</protein>
<keyword evidence="2" id="KW-0677">Repeat</keyword>
<dbReference type="OrthoDB" id="708224at2"/>
<evidence type="ECO:0000256" key="4">
    <source>
        <dbReference type="PIRSR" id="PIRSR620019-2"/>
    </source>
</evidence>
<dbReference type="EMBL" id="FMCX01000005">
    <property type="protein sequence ID" value="SCF29582.1"/>
    <property type="molecule type" value="Genomic_DNA"/>
</dbReference>
<dbReference type="Proteomes" id="UP000199504">
    <property type="component" value="Unassembled WGS sequence"/>
</dbReference>
<evidence type="ECO:0000313" key="6">
    <source>
        <dbReference type="EMBL" id="SCF29582.1"/>
    </source>
</evidence>
<dbReference type="Gene3D" id="2.160.10.10">
    <property type="entry name" value="Hexapeptide repeat proteins"/>
    <property type="match status" value="1"/>
</dbReference>
<dbReference type="Pfam" id="PF17836">
    <property type="entry name" value="PglD_N"/>
    <property type="match status" value="1"/>
</dbReference>
<sequence length="214" mass="21954">MALDLVIVGAGGHGREVLGIADAINRAAADVRWRVVGFVDDRPGEADLKRIQRLDVAYLGPIGALADQPEDTHVVLGIGAPAVRREIDGRIRGYGLPAASLVHPCADVGRDCEFHEGLVVAAGARVTTNVRLGRHVHVNMNATVAHDCVLGDFVSVNPLAAVSGNCRLGSGVMIGTNAAVVQGLTIGSGSTVGAGACVVRDVPEAVVVKGVPAR</sequence>
<evidence type="ECO:0000259" key="5">
    <source>
        <dbReference type="Pfam" id="PF17836"/>
    </source>
</evidence>
<dbReference type="InterPro" id="IPR011004">
    <property type="entry name" value="Trimer_LpxA-like_sf"/>
</dbReference>
<feature type="active site" description="Proton acceptor" evidence="3">
    <location>
        <position position="146"/>
    </location>
</feature>
<feature type="domain" description="PglD N-terminal" evidence="5">
    <location>
        <begin position="4"/>
        <end position="87"/>
    </location>
</feature>
<dbReference type="GO" id="GO:0016746">
    <property type="term" value="F:acyltransferase activity"/>
    <property type="evidence" value="ECO:0007669"/>
    <property type="project" value="UniProtKB-KW"/>
</dbReference>
<dbReference type="SUPFAM" id="SSF51161">
    <property type="entry name" value="Trimeric LpxA-like enzymes"/>
    <property type="match status" value="1"/>
</dbReference>
<dbReference type="PANTHER" id="PTHR43300:SF7">
    <property type="entry name" value="UDP-N-ACETYLBACILLOSAMINE N-ACETYLTRANSFERASE"/>
    <property type="match status" value="1"/>
</dbReference>
<organism evidence="6 7">
    <name type="scientific">Micromonospora mirobrigensis</name>
    <dbReference type="NCBI Taxonomy" id="262898"/>
    <lineage>
        <taxon>Bacteria</taxon>
        <taxon>Bacillati</taxon>
        <taxon>Actinomycetota</taxon>
        <taxon>Actinomycetes</taxon>
        <taxon>Micromonosporales</taxon>
        <taxon>Micromonosporaceae</taxon>
        <taxon>Micromonospora</taxon>
    </lineage>
</organism>
<accession>A0A1C4Z9A2</accession>
<keyword evidence="1 6" id="KW-0808">Transferase</keyword>
<dbReference type="InterPro" id="IPR050179">
    <property type="entry name" value="Trans_hexapeptide_repeat"/>
</dbReference>
<dbReference type="CDD" id="cd03360">
    <property type="entry name" value="LbH_AT_putative"/>
    <property type="match status" value="1"/>
</dbReference>
<evidence type="ECO:0000256" key="1">
    <source>
        <dbReference type="ARBA" id="ARBA00022679"/>
    </source>
</evidence>
<dbReference type="InterPro" id="IPR041561">
    <property type="entry name" value="PglD_N"/>
</dbReference>
<dbReference type="PANTHER" id="PTHR43300">
    <property type="entry name" value="ACETYLTRANSFERASE"/>
    <property type="match status" value="1"/>
</dbReference>
<dbReference type="AlphaFoldDB" id="A0A1C4Z9A2"/>
<feature type="site" description="Increases basicity of active site His" evidence="3">
    <location>
        <position position="147"/>
    </location>
</feature>
<dbReference type="NCBIfam" id="TIGR03570">
    <property type="entry name" value="NeuD_NnaD"/>
    <property type="match status" value="1"/>
</dbReference>